<keyword evidence="7" id="KW-1185">Reference proteome</keyword>
<proteinExistence type="inferred from homology"/>
<evidence type="ECO:0000256" key="4">
    <source>
        <dbReference type="PIRNR" id="PIRNR000124"/>
    </source>
</evidence>
<feature type="domain" description="UDP-glucose/GDP-mannose dehydrogenase C-terminal" evidence="5">
    <location>
        <begin position="313"/>
        <end position="413"/>
    </location>
</feature>
<dbReference type="OrthoDB" id="9803238at2"/>
<keyword evidence="3" id="KW-0520">NAD</keyword>
<dbReference type="InterPro" id="IPR001732">
    <property type="entry name" value="UDP-Glc/GDP-Man_DH_N"/>
</dbReference>
<dbReference type="AlphaFoldDB" id="A0A5C6TSL8"/>
<accession>A0A5C6TSL8</accession>
<dbReference type="Pfam" id="PF03721">
    <property type="entry name" value="UDPG_MGDP_dh_N"/>
    <property type="match status" value="1"/>
</dbReference>
<evidence type="ECO:0000256" key="3">
    <source>
        <dbReference type="ARBA" id="ARBA00023027"/>
    </source>
</evidence>
<dbReference type="RefSeq" id="WP_147042804.1">
    <property type="nucleotide sequence ID" value="NZ_BAABIR010000003.1"/>
</dbReference>
<comment type="caution">
    <text evidence="6">The sequence shown here is derived from an EMBL/GenBank/DDBJ whole genome shotgun (WGS) entry which is preliminary data.</text>
</comment>
<dbReference type="EMBL" id="VOQQ01000001">
    <property type="protein sequence ID" value="TXC63394.1"/>
    <property type="molecule type" value="Genomic_DNA"/>
</dbReference>
<dbReference type="SMART" id="SM00984">
    <property type="entry name" value="UDPG_MGDP_dh_C"/>
    <property type="match status" value="1"/>
</dbReference>
<dbReference type="PANTHER" id="PTHR43491:SF2">
    <property type="entry name" value="UDP-N-ACETYL-D-MANNOSAMINE DEHYDROGENASE"/>
    <property type="match status" value="1"/>
</dbReference>
<dbReference type="InterPro" id="IPR014027">
    <property type="entry name" value="UDP-Glc/GDP-Man_DH_C"/>
</dbReference>
<dbReference type="Pfam" id="PF00984">
    <property type="entry name" value="UDPG_MGDP_dh"/>
    <property type="match status" value="1"/>
</dbReference>
<dbReference type="GO" id="GO:0016616">
    <property type="term" value="F:oxidoreductase activity, acting on the CH-OH group of donors, NAD or NADP as acceptor"/>
    <property type="evidence" value="ECO:0007669"/>
    <property type="project" value="InterPro"/>
</dbReference>
<evidence type="ECO:0000256" key="1">
    <source>
        <dbReference type="ARBA" id="ARBA00006601"/>
    </source>
</evidence>
<dbReference type="InterPro" id="IPR014026">
    <property type="entry name" value="UDP-Glc/GDP-Man_DH_dimer"/>
</dbReference>
<dbReference type="InterPro" id="IPR017476">
    <property type="entry name" value="UDP-Glc/GDP-Man"/>
</dbReference>
<gene>
    <name evidence="6" type="ORF">FRZ32_06820</name>
</gene>
<dbReference type="InterPro" id="IPR036220">
    <property type="entry name" value="UDP-Glc/GDP-Man_DH_C_sf"/>
</dbReference>
<dbReference type="SUPFAM" id="SSF52413">
    <property type="entry name" value="UDP-glucose/GDP-mannose dehydrogenase C-terminal domain"/>
    <property type="match status" value="1"/>
</dbReference>
<evidence type="ECO:0000259" key="5">
    <source>
        <dbReference type="SMART" id="SM00984"/>
    </source>
</evidence>
<evidence type="ECO:0000313" key="7">
    <source>
        <dbReference type="Proteomes" id="UP000321249"/>
    </source>
</evidence>
<dbReference type="PANTHER" id="PTHR43491">
    <property type="entry name" value="UDP-N-ACETYL-D-MANNOSAMINE DEHYDROGENASE"/>
    <property type="match status" value="1"/>
</dbReference>
<dbReference type="Proteomes" id="UP000321249">
    <property type="component" value="Unassembled WGS sequence"/>
</dbReference>
<dbReference type="NCBIfam" id="TIGR03026">
    <property type="entry name" value="NDP-sugDHase"/>
    <property type="match status" value="1"/>
</dbReference>
<dbReference type="GO" id="GO:0051287">
    <property type="term" value="F:NAD binding"/>
    <property type="evidence" value="ECO:0007669"/>
    <property type="project" value="InterPro"/>
</dbReference>
<sequence length="425" mass="45730">MSTAAPTIAVIGLGYVGLPLAVALAEHFPTAGLDIDAQRIAELREGHDRTGEIGAERLRQSALRLTSEAAELPPADIYIITAPTPVDDANRPDLSPLLGAAETVAPLLDPKRRPIVVFESTVWPGVTEEVCGPAIERLSGLVRGRDFFLGYSPERINPGDREHTVDRIIKVIAGENDDVAARLADMYGRVTSGGTFTAASIRTAEAAKVIENAQRDINIAFVNEITQIFGKLGLSALDVLDAAGTKWNFLPFRPGLVGGHCIGVDPYYLSHCAQSVGHLPRVVLAGRSINDGMGTWLADTLHTRRASRTGKALVLGLTFKADVPDLRNSKVVDVVRRLAWLGHDVTIHDPLADPDHARHEHGLEVSAEMPSGSFDLILAAVPHRSYRIMTGAAIEALAAENALVADLGGIWRDIDLRADLDRWIP</sequence>
<reference evidence="6 7" key="1">
    <citation type="journal article" date="2015" name="J. Microbiol.">
        <title>Sphingosinicella ginsenosidimutans sp. nov., with ginsenoside converting activity.</title>
        <authorList>
            <person name="Kim J.K."/>
            <person name="Kang M.S."/>
            <person name="Park S.C."/>
            <person name="Kim K.M."/>
            <person name="Choi K."/>
            <person name="Yoon M.H."/>
            <person name="Im W.T."/>
        </authorList>
    </citation>
    <scope>NUCLEOTIDE SEQUENCE [LARGE SCALE GENOMIC DNA]</scope>
    <source>
        <strain evidence="6 7">BS-11</strain>
    </source>
</reference>
<dbReference type="Gene3D" id="3.40.50.720">
    <property type="entry name" value="NAD(P)-binding Rossmann-like Domain"/>
    <property type="match status" value="2"/>
</dbReference>
<dbReference type="InterPro" id="IPR036291">
    <property type="entry name" value="NAD(P)-bd_dom_sf"/>
</dbReference>
<dbReference type="GO" id="GO:0000271">
    <property type="term" value="P:polysaccharide biosynthetic process"/>
    <property type="evidence" value="ECO:0007669"/>
    <property type="project" value="InterPro"/>
</dbReference>
<dbReference type="Pfam" id="PF03720">
    <property type="entry name" value="UDPG_MGDP_dh_C"/>
    <property type="match status" value="1"/>
</dbReference>
<keyword evidence="2" id="KW-0560">Oxidoreductase</keyword>
<dbReference type="PIRSF" id="PIRSF500136">
    <property type="entry name" value="UDP_ManNAc_DH"/>
    <property type="match status" value="1"/>
</dbReference>
<name>A0A5C6TSL8_9SPHN</name>
<organism evidence="6 7">
    <name type="scientific">Allosphingosinicella ginsenosidimutans</name>
    <dbReference type="NCBI Taxonomy" id="1176539"/>
    <lineage>
        <taxon>Bacteria</taxon>
        <taxon>Pseudomonadati</taxon>
        <taxon>Pseudomonadota</taxon>
        <taxon>Alphaproteobacteria</taxon>
        <taxon>Sphingomonadales</taxon>
        <taxon>Sphingomonadaceae</taxon>
        <taxon>Allosphingosinicella</taxon>
    </lineage>
</organism>
<dbReference type="InterPro" id="IPR028359">
    <property type="entry name" value="UDP_ManNAc/GlcNAc_DH"/>
</dbReference>
<dbReference type="InterPro" id="IPR008927">
    <property type="entry name" value="6-PGluconate_DH-like_C_sf"/>
</dbReference>
<protein>
    <submittedName>
        <fullName evidence="6">Nucleotide sugar dehydrogenase</fullName>
    </submittedName>
</protein>
<evidence type="ECO:0000313" key="6">
    <source>
        <dbReference type="EMBL" id="TXC63394.1"/>
    </source>
</evidence>
<comment type="similarity">
    <text evidence="1 4">Belongs to the UDP-glucose/GDP-mannose dehydrogenase family.</text>
</comment>
<dbReference type="SUPFAM" id="SSF51735">
    <property type="entry name" value="NAD(P)-binding Rossmann-fold domains"/>
    <property type="match status" value="1"/>
</dbReference>
<dbReference type="GO" id="GO:0016628">
    <property type="term" value="F:oxidoreductase activity, acting on the CH-CH group of donors, NAD or NADP as acceptor"/>
    <property type="evidence" value="ECO:0007669"/>
    <property type="project" value="InterPro"/>
</dbReference>
<evidence type="ECO:0000256" key="2">
    <source>
        <dbReference type="ARBA" id="ARBA00023002"/>
    </source>
</evidence>
<dbReference type="PIRSF" id="PIRSF000124">
    <property type="entry name" value="UDPglc_GDPman_dh"/>
    <property type="match status" value="1"/>
</dbReference>
<dbReference type="SUPFAM" id="SSF48179">
    <property type="entry name" value="6-phosphogluconate dehydrogenase C-terminal domain-like"/>
    <property type="match status" value="1"/>
</dbReference>